<accession>A0A9D9DWW5</accession>
<dbReference type="InterPro" id="IPR041468">
    <property type="entry name" value="HTH_ParB/Spo0J"/>
</dbReference>
<comment type="similarity">
    <text evidence="2">Belongs to the ParB family.</text>
</comment>
<organism evidence="5 6">
    <name type="scientific">Candidatus Fimicola merdigallinarum</name>
    <dbReference type="NCBI Taxonomy" id="2840819"/>
    <lineage>
        <taxon>Bacteria</taxon>
        <taxon>Bacillati</taxon>
        <taxon>Bacillota</taxon>
        <taxon>Clostridia</taxon>
        <taxon>Lachnospirales</taxon>
        <taxon>Lachnospiraceae</taxon>
        <taxon>Lachnospiraceae incertae sedis</taxon>
        <taxon>Candidatus Fimicola</taxon>
    </lineage>
</organism>
<dbReference type="Pfam" id="PF17762">
    <property type="entry name" value="HTH_ParB"/>
    <property type="match status" value="1"/>
</dbReference>
<dbReference type="FunFam" id="3.90.1530.30:FF:000001">
    <property type="entry name" value="Chromosome partitioning protein ParB"/>
    <property type="match status" value="1"/>
</dbReference>
<dbReference type="GO" id="GO:0007059">
    <property type="term" value="P:chromosome segregation"/>
    <property type="evidence" value="ECO:0007669"/>
    <property type="project" value="TreeGrafter"/>
</dbReference>
<evidence type="ECO:0000313" key="6">
    <source>
        <dbReference type="Proteomes" id="UP000823611"/>
    </source>
</evidence>
<reference evidence="5" key="2">
    <citation type="journal article" date="2021" name="PeerJ">
        <title>Extensive microbial diversity within the chicken gut microbiome revealed by metagenomics and culture.</title>
        <authorList>
            <person name="Gilroy R."/>
            <person name="Ravi A."/>
            <person name="Getino M."/>
            <person name="Pursley I."/>
            <person name="Horton D.L."/>
            <person name="Alikhan N.F."/>
            <person name="Baker D."/>
            <person name="Gharbi K."/>
            <person name="Hall N."/>
            <person name="Watson M."/>
            <person name="Adriaenssens E.M."/>
            <person name="Foster-Nyarko E."/>
            <person name="Jarju S."/>
            <person name="Secka A."/>
            <person name="Antonio M."/>
            <person name="Oren A."/>
            <person name="Chaudhuri R.R."/>
            <person name="La Ragione R."/>
            <person name="Hildebrand F."/>
            <person name="Pallen M.J."/>
        </authorList>
    </citation>
    <scope>NUCLEOTIDE SEQUENCE</scope>
    <source>
        <strain evidence="5">F6-4510</strain>
    </source>
</reference>
<comment type="subcellular location">
    <subcellularLocation>
        <location evidence="1">Cytoplasm</location>
        <location evidence="1">Nucleoid</location>
    </subcellularLocation>
</comment>
<dbReference type="InterPro" id="IPR036086">
    <property type="entry name" value="ParB/Sulfiredoxin_sf"/>
</dbReference>
<dbReference type="SMART" id="SM00470">
    <property type="entry name" value="ParB"/>
    <property type="match status" value="1"/>
</dbReference>
<dbReference type="Gene3D" id="3.90.1530.30">
    <property type="match status" value="1"/>
</dbReference>
<dbReference type="PANTHER" id="PTHR33375">
    <property type="entry name" value="CHROMOSOME-PARTITIONING PROTEIN PARB-RELATED"/>
    <property type="match status" value="1"/>
</dbReference>
<dbReference type="AlphaFoldDB" id="A0A9D9DWW5"/>
<dbReference type="PANTHER" id="PTHR33375:SF8">
    <property type="entry name" value="NUCLEOID OCCLUSION PROTEIN"/>
    <property type="match status" value="1"/>
</dbReference>
<dbReference type="GO" id="GO:0005694">
    <property type="term" value="C:chromosome"/>
    <property type="evidence" value="ECO:0007669"/>
    <property type="project" value="TreeGrafter"/>
</dbReference>
<sequence>MLSVIKFCDFKRKNSNNEVHNIPIDEIRPNPYQTRRYFDMVSLIELSESIKKFGVLQPIGVRVINKSFYELVYGERRLRASKMAGLQSIPCIIHSLTDKDSALMVMIENTKRQNLNFFEEAEGYESLLRYYKFSEEELATMLNKTGSSISNKIRLLKLDLETRQMIIENNLTERHAKAILKIPDVEAQKRVLKVIIDNDISPKIAENLVSKELEIIRRNKRVTVKNQVLKGKVTDTRLLRNTIKRSVDIIRKTGLDVNFEDMYKDNIYQASIKIKV</sequence>
<gene>
    <name evidence="5" type="ORF">IAC55_08115</name>
</gene>
<name>A0A9D9DWW5_9FIRM</name>
<dbReference type="InterPro" id="IPR050336">
    <property type="entry name" value="Chromosome_partition/occlusion"/>
</dbReference>
<evidence type="ECO:0000259" key="4">
    <source>
        <dbReference type="SMART" id="SM00470"/>
    </source>
</evidence>
<dbReference type="SUPFAM" id="SSF109709">
    <property type="entry name" value="KorB DNA-binding domain-like"/>
    <property type="match status" value="1"/>
</dbReference>
<feature type="domain" description="ParB-like N-terminal" evidence="4">
    <location>
        <begin position="20"/>
        <end position="110"/>
    </location>
</feature>
<dbReference type="FunFam" id="1.10.10.2830:FF:000001">
    <property type="entry name" value="Chromosome partitioning protein ParB"/>
    <property type="match status" value="1"/>
</dbReference>
<keyword evidence="3" id="KW-0238">DNA-binding</keyword>
<proteinExistence type="inferred from homology"/>
<dbReference type="Pfam" id="PF02195">
    <property type="entry name" value="ParB_N"/>
    <property type="match status" value="1"/>
</dbReference>
<dbReference type="EMBL" id="JADIMX010000157">
    <property type="protein sequence ID" value="MBO8435266.1"/>
    <property type="molecule type" value="Genomic_DNA"/>
</dbReference>
<dbReference type="NCBIfam" id="TIGR00180">
    <property type="entry name" value="parB_part"/>
    <property type="match status" value="1"/>
</dbReference>
<dbReference type="Gene3D" id="1.10.10.2830">
    <property type="match status" value="1"/>
</dbReference>
<dbReference type="GO" id="GO:0009295">
    <property type="term" value="C:nucleoid"/>
    <property type="evidence" value="ECO:0007669"/>
    <property type="project" value="UniProtKB-SubCell"/>
</dbReference>
<evidence type="ECO:0000256" key="2">
    <source>
        <dbReference type="ARBA" id="ARBA00006295"/>
    </source>
</evidence>
<dbReference type="GO" id="GO:0003677">
    <property type="term" value="F:DNA binding"/>
    <property type="evidence" value="ECO:0007669"/>
    <property type="project" value="UniProtKB-KW"/>
</dbReference>
<evidence type="ECO:0000256" key="1">
    <source>
        <dbReference type="ARBA" id="ARBA00004453"/>
    </source>
</evidence>
<evidence type="ECO:0000256" key="3">
    <source>
        <dbReference type="ARBA" id="ARBA00023125"/>
    </source>
</evidence>
<dbReference type="CDD" id="cd16393">
    <property type="entry name" value="SPO0J_N"/>
    <property type="match status" value="1"/>
</dbReference>
<comment type="caution">
    <text evidence="5">The sequence shown here is derived from an EMBL/GenBank/DDBJ whole genome shotgun (WGS) entry which is preliminary data.</text>
</comment>
<protein>
    <submittedName>
        <fullName evidence="5">ParB/RepB/Spo0J family partition protein</fullName>
    </submittedName>
</protein>
<reference evidence="5" key="1">
    <citation type="submission" date="2020-10" db="EMBL/GenBank/DDBJ databases">
        <authorList>
            <person name="Gilroy R."/>
        </authorList>
    </citation>
    <scope>NUCLEOTIDE SEQUENCE</scope>
    <source>
        <strain evidence="5">F6-4510</strain>
    </source>
</reference>
<dbReference type="Proteomes" id="UP000823611">
    <property type="component" value="Unassembled WGS sequence"/>
</dbReference>
<dbReference type="InterPro" id="IPR003115">
    <property type="entry name" value="ParB_N"/>
</dbReference>
<dbReference type="InterPro" id="IPR004437">
    <property type="entry name" value="ParB/RepB/Spo0J"/>
</dbReference>
<evidence type="ECO:0000313" key="5">
    <source>
        <dbReference type="EMBL" id="MBO8435266.1"/>
    </source>
</evidence>
<dbReference type="SUPFAM" id="SSF110849">
    <property type="entry name" value="ParB/Sulfiredoxin"/>
    <property type="match status" value="1"/>
</dbReference>
<dbReference type="GO" id="GO:0045881">
    <property type="term" value="P:positive regulation of sporulation resulting in formation of a cellular spore"/>
    <property type="evidence" value="ECO:0007669"/>
    <property type="project" value="TreeGrafter"/>
</dbReference>